<feature type="binding site" evidence="7">
    <location>
        <position position="33"/>
    </location>
    <ligand>
        <name>ATP</name>
        <dbReference type="ChEBI" id="CHEBI:30616"/>
    </ligand>
</feature>
<dbReference type="FunFam" id="3.30.230.80:FF:000001">
    <property type="entry name" value="Heat shock protein 90 alpha"/>
    <property type="match status" value="1"/>
</dbReference>
<dbReference type="Pfam" id="PF02518">
    <property type="entry name" value="HATPase_c"/>
    <property type="match status" value="1"/>
</dbReference>
<dbReference type="InterPro" id="IPR003594">
    <property type="entry name" value="HATPase_dom"/>
</dbReference>
<dbReference type="PRINTS" id="PR00775">
    <property type="entry name" value="HEATSHOCK90"/>
</dbReference>
<dbReference type="Gene3D" id="3.40.50.11260">
    <property type="match status" value="1"/>
</dbReference>
<dbReference type="EMBL" id="JAGHQL010000147">
    <property type="protein sequence ID" value="KAH0537393.1"/>
    <property type="molecule type" value="Genomic_DNA"/>
</dbReference>
<sequence>MAGETFEFQAEISQLLSLIINTVYSNKEIFLRELISNASDALDKIRYESLSDPSKLDTCKDLRIDIVPDKDGKTLTIRDTGIGMTKTDLVNNLGTIARSGTKQFMEALSAGADISMIGQFGVGFYSAYLVADRVTVVSKSNDDEQYIWESSAGGTFTLTQDTEGESLGRGTKIILHLKDEQTDYLNESKIKEVVKKHSEFISYPIYLHVLKETEKEVPDEEAEEKTEEDSDDKKPKIEEVDDEEEEKEKKKKTKKVKESKIEEEELNKTKPIWTRDPKDVTQEEYGSFYKSLSNDWEDHLAVKHFSVEGQLEFKAILFIPKRAPFDLFETKKTKNNIKLYVRRVFITDDATDLIPEWLSFVKGVVDSEDLPLNLSRETLQQNKIMKVIKKNIVKKTLELFNEIAEDREQFDKFYTAFSKNIKLGIHEDTQNRPALAKLLRFNSTKSGDETTSLADYVTRMPEHQKQMYYITGESIKSVSKSPFLDSLKEKGFEVLFLVDPIDEYAMTQLKEFDGKKLVDITKDFELEETEEEKKQRETEEKEFEPLAKALKNVLGDKVEKVVVSHKLIGSPCAIRTGQFGWSANMERIMKAQALRDTSMSSYMSSKKTFEISPKSPIIKELKKKVEADGENDRTVKSITQLLYETSLLVSGFTIEEPAGFADRIHKLVSLGLNVDEEPDVAEEPRADDAAPAEVAGETAMEEVD</sequence>
<dbReference type="Gene3D" id="3.30.565.10">
    <property type="entry name" value="Histidine kinase-like ATPase, C-terminal domain"/>
    <property type="match status" value="1"/>
</dbReference>
<accession>A0A9P8L2K2</accession>
<evidence type="ECO:0000256" key="8">
    <source>
        <dbReference type="SAM" id="MobiDB-lite"/>
    </source>
</evidence>
<dbReference type="InterPro" id="IPR001404">
    <property type="entry name" value="Hsp90_fam"/>
</dbReference>
<feature type="binding site" evidence="7">
    <location>
        <position position="92"/>
    </location>
    <ligand>
        <name>ATP</name>
        <dbReference type="ChEBI" id="CHEBI:30616"/>
    </ligand>
</feature>
<evidence type="ECO:0000256" key="1">
    <source>
        <dbReference type="ARBA" id="ARBA00004496"/>
    </source>
</evidence>
<dbReference type="HAMAP" id="MF_00505">
    <property type="entry name" value="HSP90"/>
    <property type="match status" value="1"/>
</dbReference>
<dbReference type="GO" id="GO:0005737">
    <property type="term" value="C:cytoplasm"/>
    <property type="evidence" value="ECO:0007669"/>
    <property type="project" value="UniProtKB-SubCell"/>
</dbReference>
<evidence type="ECO:0000256" key="5">
    <source>
        <dbReference type="ARBA" id="ARBA00022840"/>
    </source>
</evidence>
<dbReference type="FunFam" id="1.20.120.790:FF:000001">
    <property type="entry name" value="Heat shock protein 90 alpha"/>
    <property type="match status" value="1"/>
</dbReference>
<dbReference type="GO" id="GO:0005524">
    <property type="term" value="F:ATP binding"/>
    <property type="evidence" value="ECO:0007669"/>
    <property type="project" value="UniProtKB-KW"/>
</dbReference>
<dbReference type="InterPro" id="IPR037196">
    <property type="entry name" value="HSP90_C"/>
</dbReference>
<dbReference type="PROSITE" id="PS00298">
    <property type="entry name" value="HSP90"/>
    <property type="match status" value="1"/>
</dbReference>
<dbReference type="Gene3D" id="3.30.230.80">
    <property type="match status" value="1"/>
</dbReference>
<dbReference type="SUPFAM" id="SSF54211">
    <property type="entry name" value="Ribosomal protein S5 domain 2-like"/>
    <property type="match status" value="1"/>
</dbReference>
<evidence type="ECO:0000256" key="2">
    <source>
        <dbReference type="ARBA" id="ARBA00008239"/>
    </source>
</evidence>
<dbReference type="CDD" id="cd16927">
    <property type="entry name" value="HATPase_Hsp90-like"/>
    <property type="match status" value="1"/>
</dbReference>
<keyword evidence="6" id="KW-0143">Chaperone</keyword>
<evidence type="ECO:0000256" key="7">
    <source>
        <dbReference type="PIRSR" id="PIRSR002583-1"/>
    </source>
</evidence>
<dbReference type="SMART" id="SM00387">
    <property type="entry name" value="HATPase_c"/>
    <property type="match status" value="1"/>
</dbReference>
<dbReference type="SUPFAM" id="SSF55874">
    <property type="entry name" value="ATPase domain of HSP90 chaperone/DNA topoisomerase II/histidine kinase"/>
    <property type="match status" value="1"/>
</dbReference>
<comment type="similarity">
    <text evidence="2">Belongs to the heat shock protein 90 family.</text>
</comment>
<dbReference type="Pfam" id="PF00183">
    <property type="entry name" value="HSP90"/>
    <property type="match status" value="1"/>
</dbReference>
<dbReference type="PANTHER" id="PTHR11528">
    <property type="entry name" value="HEAT SHOCK PROTEIN 90 FAMILY MEMBER"/>
    <property type="match status" value="1"/>
</dbReference>
<dbReference type="InterPro" id="IPR036890">
    <property type="entry name" value="HATPase_C_sf"/>
</dbReference>
<feature type="region of interest" description="Disordered" evidence="8">
    <location>
        <begin position="675"/>
        <end position="704"/>
    </location>
</feature>
<protein>
    <recommendedName>
        <fullName evidence="9">Histidine kinase/HSP90-like ATPase domain-containing protein</fullName>
    </recommendedName>
</protein>
<dbReference type="FunFam" id="3.30.565.10:FF:000001">
    <property type="entry name" value="Heat shock protein HSP 90-alpha"/>
    <property type="match status" value="1"/>
</dbReference>
<keyword evidence="11" id="KW-1185">Reference proteome</keyword>
<keyword evidence="5 7" id="KW-0067">ATP-binding</keyword>
<comment type="subcellular location">
    <subcellularLocation>
        <location evidence="1">Cytoplasm</location>
    </subcellularLocation>
</comment>
<dbReference type="SUPFAM" id="SSF110942">
    <property type="entry name" value="HSP90 C-terminal domain"/>
    <property type="match status" value="1"/>
</dbReference>
<gene>
    <name evidence="10" type="ORF">FGG08_005792</name>
</gene>
<evidence type="ECO:0000313" key="11">
    <source>
        <dbReference type="Proteomes" id="UP000698800"/>
    </source>
</evidence>
<name>A0A9P8L2K2_9PEZI</name>
<feature type="binding site" evidence="7">
    <location>
        <begin position="99"/>
        <end position="100"/>
    </location>
    <ligand>
        <name>ATP</name>
        <dbReference type="ChEBI" id="CHEBI:30616"/>
    </ligand>
</feature>
<feature type="binding site" evidence="7">
    <location>
        <position position="79"/>
    </location>
    <ligand>
        <name>ATP</name>
        <dbReference type="ChEBI" id="CHEBI:30616"/>
    </ligand>
</feature>
<dbReference type="InterPro" id="IPR019805">
    <property type="entry name" value="Heat_shock_protein_90_CS"/>
</dbReference>
<keyword evidence="3" id="KW-0963">Cytoplasm</keyword>
<dbReference type="Proteomes" id="UP000698800">
    <property type="component" value="Unassembled WGS sequence"/>
</dbReference>
<feature type="compositionally biased region" description="Acidic residues" evidence="8">
    <location>
        <begin position="217"/>
        <end position="230"/>
    </location>
</feature>
<dbReference type="Gene3D" id="1.20.120.790">
    <property type="entry name" value="Heat shock protein 90, C-terminal domain"/>
    <property type="match status" value="1"/>
</dbReference>
<keyword evidence="4 7" id="KW-0547">Nucleotide-binding</keyword>
<dbReference type="NCBIfam" id="NF003555">
    <property type="entry name" value="PRK05218.1"/>
    <property type="match status" value="1"/>
</dbReference>
<evidence type="ECO:0000256" key="6">
    <source>
        <dbReference type="ARBA" id="ARBA00023186"/>
    </source>
</evidence>
<feature type="binding site" evidence="7">
    <location>
        <position position="84"/>
    </location>
    <ligand>
        <name>ATP</name>
        <dbReference type="ChEBI" id="CHEBI:30616"/>
    </ligand>
</feature>
<dbReference type="GO" id="GO:0016887">
    <property type="term" value="F:ATP hydrolysis activity"/>
    <property type="evidence" value="ECO:0007669"/>
    <property type="project" value="InterPro"/>
</dbReference>
<proteinExistence type="inferred from homology"/>
<feature type="region of interest" description="Disordered" evidence="8">
    <location>
        <begin position="214"/>
        <end position="260"/>
    </location>
</feature>
<comment type="caution">
    <text evidence="10">The sequence shown here is derived from an EMBL/GenBank/DDBJ whole genome shotgun (WGS) entry which is preliminary data.</text>
</comment>
<dbReference type="GO" id="GO:0140662">
    <property type="term" value="F:ATP-dependent protein folding chaperone"/>
    <property type="evidence" value="ECO:0007669"/>
    <property type="project" value="InterPro"/>
</dbReference>
<dbReference type="PIRSF" id="PIRSF002583">
    <property type="entry name" value="Hsp90"/>
    <property type="match status" value="1"/>
</dbReference>
<evidence type="ECO:0000256" key="4">
    <source>
        <dbReference type="ARBA" id="ARBA00022741"/>
    </source>
</evidence>
<reference evidence="10" key="1">
    <citation type="submission" date="2021-03" db="EMBL/GenBank/DDBJ databases">
        <title>Comparative genomics and phylogenomic investigation of the class Geoglossomycetes provide insights into ecological specialization and systematics.</title>
        <authorList>
            <person name="Melie T."/>
            <person name="Pirro S."/>
            <person name="Miller A.N."/>
            <person name="Quandt A."/>
        </authorList>
    </citation>
    <scope>NUCLEOTIDE SEQUENCE</scope>
    <source>
        <strain evidence="10">GBOQ0MN5Z8</strain>
    </source>
</reference>
<evidence type="ECO:0000313" key="10">
    <source>
        <dbReference type="EMBL" id="KAH0537393.1"/>
    </source>
</evidence>
<feature type="binding site" evidence="7">
    <location>
        <position position="171"/>
    </location>
    <ligand>
        <name>ATP</name>
        <dbReference type="ChEBI" id="CHEBI:30616"/>
    </ligand>
</feature>
<feature type="binding site" evidence="7">
    <location>
        <begin position="119"/>
        <end position="124"/>
    </location>
    <ligand>
        <name>ATP</name>
        <dbReference type="ChEBI" id="CHEBI:30616"/>
    </ligand>
</feature>
<feature type="binding site" evidence="7">
    <location>
        <position position="37"/>
    </location>
    <ligand>
        <name>ATP</name>
        <dbReference type="ChEBI" id="CHEBI:30616"/>
    </ligand>
</feature>
<evidence type="ECO:0000259" key="9">
    <source>
        <dbReference type="SMART" id="SM00387"/>
    </source>
</evidence>
<dbReference type="GO" id="GO:0051082">
    <property type="term" value="F:unfolded protein binding"/>
    <property type="evidence" value="ECO:0007669"/>
    <property type="project" value="InterPro"/>
</dbReference>
<dbReference type="AlphaFoldDB" id="A0A9P8L2K2"/>
<organism evidence="10 11">
    <name type="scientific">Glutinoglossum americanum</name>
    <dbReference type="NCBI Taxonomy" id="1670608"/>
    <lineage>
        <taxon>Eukaryota</taxon>
        <taxon>Fungi</taxon>
        <taxon>Dikarya</taxon>
        <taxon>Ascomycota</taxon>
        <taxon>Pezizomycotina</taxon>
        <taxon>Geoglossomycetes</taxon>
        <taxon>Geoglossales</taxon>
        <taxon>Geoglossaceae</taxon>
        <taxon>Glutinoglossum</taxon>
    </lineage>
</organism>
<dbReference type="InterPro" id="IPR020575">
    <property type="entry name" value="Hsp90_N"/>
</dbReference>
<feature type="binding site" evidence="7">
    <location>
        <position position="376"/>
    </location>
    <ligand>
        <name>ATP</name>
        <dbReference type="ChEBI" id="CHEBI:30616"/>
    </ligand>
</feature>
<dbReference type="InterPro" id="IPR020568">
    <property type="entry name" value="Ribosomal_Su5_D2-typ_SF"/>
</dbReference>
<evidence type="ECO:0000256" key="3">
    <source>
        <dbReference type="ARBA" id="ARBA00022490"/>
    </source>
</evidence>
<feature type="domain" description="Histidine kinase/HSP90-like ATPase" evidence="9">
    <location>
        <begin position="26"/>
        <end position="181"/>
    </location>
</feature>
<dbReference type="OrthoDB" id="28737at2759"/>
<dbReference type="FunFam" id="3.40.50.11260:FF:000001">
    <property type="entry name" value="Heat shock protein 90 alpha"/>
    <property type="match status" value="1"/>
</dbReference>